<dbReference type="EMBL" id="MK500447">
    <property type="protein sequence ID" value="QBK89931.1"/>
    <property type="molecule type" value="Genomic_DNA"/>
</dbReference>
<organism evidence="2">
    <name type="scientific">Pithovirus LCPAC101</name>
    <dbReference type="NCBI Taxonomy" id="2506586"/>
    <lineage>
        <taxon>Viruses</taxon>
        <taxon>Pithoviruses</taxon>
    </lineage>
</organism>
<proteinExistence type="predicted"/>
<evidence type="ECO:0000313" key="2">
    <source>
        <dbReference type="EMBL" id="QBK89931.1"/>
    </source>
</evidence>
<dbReference type="Gene3D" id="1.10.510.10">
    <property type="entry name" value="Transferase(Phosphotransferase) domain 1"/>
    <property type="match status" value="1"/>
</dbReference>
<dbReference type="InterPro" id="IPR011009">
    <property type="entry name" value="Kinase-like_dom_sf"/>
</dbReference>
<gene>
    <name evidence="2" type="ORF">LCPAC101_02140</name>
</gene>
<dbReference type="SUPFAM" id="SSF56112">
    <property type="entry name" value="Protein kinase-like (PK-like)"/>
    <property type="match status" value="1"/>
</dbReference>
<feature type="domain" description="Protein kinase" evidence="1">
    <location>
        <begin position="722"/>
        <end position="1041"/>
    </location>
</feature>
<reference evidence="2" key="1">
    <citation type="journal article" date="2019" name="MBio">
        <title>Virus Genomes from Deep Sea Sediments Expand the Ocean Megavirome and Support Independent Origins of Viral Gigantism.</title>
        <authorList>
            <person name="Backstrom D."/>
            <person name="Yutin N."/>
            <person name="Jorgensen S.L."/>
            <person name="Dharamshi J."/>
            <person name="Homa F."/>
            <person name="Zaremba-Niedwiedzka K."/>
            <person name="Spang A."/>
            <person name="Wolf Y.I."/>
            <person name="Koonin E.V."/>
            <person name="Ettema T.J."/>
        </authorList>
    </citation>
    <scope>NUCLEOTIDE SEQUENCE</scope>
</reference>
<name>A0A481Z3I6_9VIRU</name>
<protein>
    <submittedName>
        <fullName evidence="2">Serine/threonine protein kinase</fullName>
    </submittedName>
</protein>
<dbReference type="GO" id="GO:0005524">
    <property type="term" value="F:ATP binding"/>
    <property type="evidence" value="ECO:0007669"/>
    <property type="project" value="InterPro"/>
</dbReference>
<dbReference type="PROSITE" id="PS50011">
    <property type="entry name" value="PROTEIN_KINASE_DOM"/>
    <property type="match status" value="1"/>
</dbReference>
<keyword evidence="2" id="KW-0418">Kinase</keyword>
<dbReference type="InterPro" id="IPR000719">
    <property type="entry name" value="Prot_kinase_dom"/>
</dbReference>
<sequence>MSTDYFYYYLLSYNNIIIYKYVKKISIYKMNNSAILTSKAELQNIQNVVLSSLREYGEINILDYRVDITSDYPEDYPKYYPNIYDNILEINIVIQGNKKYIDEIFDTWKYDVKGWKTEKKYESINYQALGTQRKVQEKVRGKGRVIIRRQGLGQSEDLTSLKITLTKYIWSVKSINLNKIFDQANESYKLKDINFYVSSKPILDGNQLDNKPIYFHYALLPSYEMNKYGYYQPGNIDDVEKIYNSASKDGIFKSFYCTLCASGETNNIAGIEYDKIGADMGLYKDNNNAYQPKGKANYAQIIRYPVYLNNILFYITGTSPPYLYGHLLLFPDMHMSTYLMLMSQAHVSGIYSLLNENIGSVAIFNGNYGSDIYHGHVHLTNQKLFVVEDSCKKINNIVRTKKSQYTGGIKMEGYAFQGVTLYSENVNKLYTEIASYSLLYFSDNFMSRNNLSMSAILYVCPTNKGNIFVATIFISDLNKKMGLKLNDSCAVNSIIPAFEINYANCKDSRNDPVITRKILDYYKEGFITSNSLINERSNIKFKDNNIKNAITERMGELLNTENIDKIPSEAIQWFIYQFDKSFKPAYDLDSDILKDFANKLIQDQKACISRGHDCPQNIFASFKILFTVYVLKLLFSSINNSPNKSLSDSIYNLYSDDFILEAGILGNLGNMYDNFSVKQTKSLTISSRTTNETVLNTLSNLINITSKNKYVDNEKVNMWLEYIYKRIGDPSAFGYLTFSNIKYNDSSQLPIAIKILAKEENALVNDLFQYEMVLGTKMSQLRADIPNYVMNFGGFRCNSTRNSNDEYAEICDGGINSALSSYIIMEKLPGTTLGTYINTLEYEDDWRLLLAMGQICVALQYGQDKVKFTHYDFHIGNVMMVNNGSSNASDNFKYYKYKWSTDNKNKNKNINREYKLRAQYTTVILDYGTSHADFSNYPDSKNVEIPKSIYNSTYYTIYGMTIDKFKQSADVHSMLVSILFTMITSNFELFRRSKMIQILYQQISPYLDIIYDIPFMQVIQESIDLMSQNQYPDVKQLRNFLGFKRKDKGYYLYLPANVDLNLTPDILYNIIKNILVDGGYKYLFDEPTSSPTVCTWNPDTYEHGCSANVGTQ</sequence>
<accession>A0A481Z3I6</accession>
<dbReference type="GO" id="GO:0004674">
    <property type="term" value="F:protein serine/threonine kinase activity"/>
    <property type="evidence" value="ECO:0007669"/>
    <property type="project" value="UniProtKB-KW"/>
</dbReference>
<evidence type="ECO:0000259" key="1">
    <source>
        <dbReference type="PROSITE" id="PS50011"/>
    </source>
</evidence>
<keyword evidence="2" id="KW-0723">Serine/threonine-protein kinase</keyword>
<keyword evidence="2" id="KW-0808">Transferase</keyword>